<dbReference type="AlphaFoldDB" id="A0A915DY03"/>
<dbReference type="Proteomes" id="UP000887574">
    <property type="component" value="Unplaced"/>
</dbReference>
<organism evidence="2 3">
    <name type="scientific">Ditylenchus dipsaci</name>
    <dbReference type="NCBI Taxonomy" id="166011"/>
    <lineage>
        <taxon>Eukaryota</taxon>
        <taxon>Metazoa</taxon>
        <taxon>Ecdysozoa</taxon>
        <taxon>Nematoda</taxon>
        <taxon>Chromadorea</taxon>
        <taxon>Rhabditida</taxon>
        <taxon>Tylenchina</taxon>
        <taxon>Tylenchomorpha</taxon>
        <taxon>Sphaerularioidea</taxon>
        <taxon>Anguinidae</taxon>
        <taxon>Anguininae</taxon>
        <taxon>Ditylenchus</taxon>
    </lineage>
</organism>
<feature type="compositionally biased region" description="Basic and acidic residues" evidence="1">
    <location>
        <begin position="31"/>
        <end position="43"/>
    </location>
</feature>
<protein>
    <submittedName>
        <fullName evidence="3">Uncharacterized protein</fullName>
    </submittedName>
</protein>
<accession>A0A915DY03</accession>
<proteinExistence type="predicted"/>
<feature type="compositionally biased region" description="Polar residues" evidence="1">
    <location>
        <begin position="45"/>
        <end position="54"/>
    </location>
</feature>
<name>A0A915DY03_9BILA</name>
<feature type="region of interest" description="Disordered" evidence="1">
    <location>
        <begin position="75"/>
        <end position="95"/>
    </location>
</feature>
<feature type="region of interest" description="Disordered" evidence="1">
    <location>
        <begin position="1"/>
        <end position="54"/>
    </location>
</feature>
<dbReference type="WBParaSite" id="jg24878">
    <property type="protein sequence ID" value="jg24878"/>
    <property type="gene ID" value="jg24878"/>
</dbReference>
<sequence length="95" mass="10277">MTTSREARSDLFLCHSKFDQPPAHQTGTTEQRTDPDSHQERSQRAAKSTNSFCRRNGSQVLKSAQLCVMMRLAGDEGGGGAASDTSGTHSIHSQV</sequence>
<reference evidence="3" key="1">
    <citation type="submission" date="2022-11" db="UniProtKB">
        <authorList>
            <consortium name="WormBaseParasite"/>
        </authorList>
    </citation>
    <scope>IDENTIFICATION</scope>
</reference>
<evidence type="ECO:0000313" key="2">
    <source>
        <dbReference type="Proteomes" id="UP000887574"/>
    </source>
</evidence>
<evidence type="ECO:0000256" key="1">
    <source>
        <dbReference type="SAM" id="MobiDB-lite"/>
    </source>
</evidence>
<keyword evidence="2" id="KW-1185">Reference proteome</keyword>
<evidence type="ECO:0000313" key="3">
    <source>
        <dbReference type="WBParaSite" id="jg24878"/>
    </source>
</evidence>